<evidence type="ECO:0000256" key="4">
    <source>
        <dbReference type="ARBA" id="ARBA00022692"/>
    </source>
</evidence>
<dbReference type="SUPFAM" id="SSF111352">
    <property type="entry name" value="Ammonium transporter"/>
    <property type="match status" value="1"/>
</dbReference>
<proteinExistence type="inferred from homology"/>
<name>A0A9P8IE23_9PEZI</name>
<reference evidence="10" key="1">
    <citation type="submission" date="2021-03" db="EMBL/GenBank/DDBJ databases">
        <title>Comparative genomics and phylogenomic investigation of the class Geoglossomycetes provide insights into ecological specialization and systematics.</title>
        <authorList>
            <person name="Melie T."/>
            <person name="Pirro S."/>
            <person name="Miller A.N."/>
            <person name="Quandt A."/>
        </authorList>
    </citation>
    <scope>NUCLEOTIDE SEQUENCE</scope>
    <source>
        <strain evidence="10">CAQ_001_2017</strain>
    </source>
</reference>
<evidence type="ECO:0000256" key="1">
    <source>
        <dbReference type="ARBA" id="ARBA00004141"/>
    </source>
</evidence>
<evidence type="ECO:0000256" key="7">
    <source>
        <dbReference type="ARBA" id="ARBA00023177"/>
    </source>
</evidence>
<dbReference type="Gene3D" id="1.10.3430.10">
    <property type="entry name" value="Ammonium transporter AmtB like domains"/>
    <property type="match status" value="1"/>
</dbReference>
<keyword evidence="4 8" id="KW-0812">Transmembrane</keyword>
<gene>
    <name evidence="10" type="ORF">GP486_006233</name>
</gene>
<keyword evidence="3" id="KW-0813">Transport</keyword>
<sequence length="273" mass="29457">MASTDYTLDVTPALNFGVNTTAQEIAVGFWGNSDGIALHNVLARPVGNKLGPKIPELVLVLYQGMFACFTASLVCGAVIRKIKPGPFLVFIFLWSTFAYDPIARWSWNPQGWSAQYGVLDFAGGTVVHISSASSVAAYTLFFKYWAQKSYSKEQIDSLIEEQPPHNITNVVLGTLFLWIGWFGFNGGSALGANLRAVSACVSTHLAACAGGVCGILMEWMWESLEAVQADYQPEGKTPGLYSIISFCNGAVAGLVAITPAAGYVRSWPVILKR</sequence>
<keyword evidence="6 8" id="KW-0472">Membrane</keyword>
<evidence type="ECO:0000256" key="3">
    <source>
        <dbReference type="ARBA" id="ARBA00022448"/>
    </source>
</evidence>
<comment type="similarity">
    <text evidence="2">Belongs to the ammonia transporter channel (TC 1.A.11.2) family.</text>
</comment>
<dbReference type="InterPro" id="IPR029020">
    <property type="entry name" value="Ammonium/urea_transptr"/>
</dbReference>
<evidence type="ECO:0000259" key="9">
    <source>
        <dbReference type="Pfam" id="PF00909"/>
    </source>
</evidence>
<accession>A0A9P8IE23</accession>
<feature type="transmembrane region" description="Helical" evidence="8">
    <location>
        <begin position="167"/>
        <end position="184"/>
    </location>
</feature>
<dbReference type="AlphaFoldDB" id="A0A9P8IE23"/>
<feature type="transmembrane region" description="Helical" evidence="8">
    <location>
        <begin position="59"/>
        <end position="79"/>
    </location>
</feature>
<evidence type="ECO:0000313" key="11">
    <source>
        <dbReference type="Proteomes" id="UP000750711"/>
    </source>
</evidence>
<dbReference type="PANTHER" id="PTHR43029:SF10">
    <property type="entry name" value="AMMONIUM TRANSPORTER MEP2"/>
    <property type="match status" value="1"/>
</dbReference>
<keyword evidence="11" id="KW-1185">Reference proteome</keyword>
<keyword evidence="5 8" id="KW-1133">Transmembrane helix</keyword>
<dbReference type="EMBL" id="JAGHQM010001340">
    <property type="protein sequence ID" value="KAH0555823.1"/>
    <property type="molecule type" value="Genomic_DNA"/>
</dbReference>
<dbReference type="Proteomes" id="UP000750711">
    <property type="component" value="Unassembled WGS sequence"/>
</dbReference>
<evidence type="ECO:0000313" key="10">
    <source>
        <dbReference type="EMBL" id="KAH0555823.1"/>
    </source>
</evidence>
<dbReference type="GO" id="GO:0008519">
    <property type="term" value="F:ammonium channel activity"/>
    <property type="evidence" value="ECO:0007669"/>
    <property type="project" value="InterPro"/>
</dbReference>
<comment type="subcellular location">
    <subcellularLocation>
        <location evidence="1">Membrane</location>
        <topology evidence="1">Multi-pass membrane protein</topology>
    </subcellularLocation>
</comment>
<keyword evidence="7" id="KW-0924">Ammonia transport</keyword>
<feature type="domain" description="Ammonium transporter AmtB-like" evidence="9">
    <location>
        <begin position="52"/>
        <end position="267"/>
    </location>
</feature>
<feature type="transmembrane region" description="Helical" evidence="8">
    <location>
        <begin position="196"/>
        <end position="219"/>
    </location>
</feature>
<feature type="transmembrane region" description="Helical" evidence="8">
    <location>
        <begin position="86"/>
        <end position="107"/>
    </location>
</feature>
<dbReference type="PANTHER" id="PTHR43029">
    <property type="entry name" value="AMMONIUM TRANSPORTER MEP2"/>
    <property type="match status" value="1"/>
</dbReference>
<protein>
    <recommendedName>
        <fullName evidence="9">Ammonium transporter AmtB-like domain-containing protein</fullName>
    </recommendedName>
</protein>
<dbReference type="InterPro" id="IPR024041">
    <property type="entry name" value="NH4_transpt_AmtB-like_dom"/>
</dbReference>
<evidence type="ECO:0000256" key="6">
    <source>
        <dbReference type="ARBA" id="ARBA00023136"/>
    </source>
</evidence>
<dbReference type="InterPro" id="IPR001905">
    <property type="entry name" value="Ammonium_transpt"/>
</dbReference>
<evidence type="ECO:0000256" key="8">
    <source>
        <dbReference type="SAM" id="Phobius"/>
    </source>
</evidence>
<feature type="transmembrane region" description="Helical" evidence="8">
    <location>
        <begin position="240"/>
        <end position="264"/>
    </location>
</feature>
<organism evidence="10 11">
    <name type="scientific">Trichoglossum hirsutum</name>
    <dbReference type="NCBI Taxonomy" id="265104"/>
    <lineage>
        <taxon>Eukaryota</taxon>
        <taxon>Fungi</taxon>
        <taxon>Dikarya</taxon>
        <taxon>Ascomycota</taxon>
        <taxon>Pezizomycotina</taxon>
        <taxon>Geoglossomycetes</taxon>
        <taxon>Geoglossales</taxon>
        <taxon>Geoglossaceae</taxon>
        <taxon>Trichoglossum</taxon>
    </lineage>
</organism>
<comment type="caution">
    <text evidence="10">The sequence shown here is derived from an EMBL/GenBank/DDBJ whole genome shotgun (WGS) entry which is preliminary data.</text>
</comment>
<evidence type="ECO:0000256" key="2">
    <source>
        <dbReference type="ARBA" id="ARBA00005887"/>
    </source>
</evidence>
<evidence type="ECO:0000256" key="5">
    <source>
        <dbReference type="ARBA" id="ARBA00022989"/>
    </source>
</evidence>
<dbReference type="Pfam" id="PF00909">
    <property type="entry name" value="Ammonium_transp"/>
    <property type="match status" value="1"/>
</dbReference>
<dbReference type="GO" id="GO:0005886">
    <property type="term" value="C:plasma membrane"/>
    <property type="evidence" value="ECO:0007669"/>
    <property type="project" value="TreeGrafter"/>
</dbReference>